<reference evidence="1" key="1">
    <citation type="submission" date="2022-11" db="EMBL/GenBank/DDBJ databases">
        <authorList>
            <person name="Hyden B.L."/>
            <person name="Feng K."/>
            <person name="Yates T."/>
            <person name="Jawdy S."/>
            <person name="Smart L.B."/>
            <person name="Muchero W."/>
        </authorList>
    </citation>
    <scope>NUCLEOTIDE SEQUENCE</scope>
    <source>
        <tissue evidence="1">Shoot tip</tissue>
    </source>
</reference>
<proteinExistence type="predicted"/>
<name>A0A9Q0V985_SALPP</name>
<comment type="caution">
    <text evidence="1">The sequence shown here is derived from an EMBL/GenBank/DDBJ whole genome shotgun (WGS) entry which is preliminary data.</text>
</comment>
<dbReference type="Proteomes" id="UP001151532">
    <property type="component" value="Chromosome 19"/>
</dbReference>
<reference evidence="1" key="2">
    <citation type="journal article" date="2023" name="Int. J. Mol. Sci.">
        <title>De Novo Assembly and Annotation of 11 Diverse Shrub Willow (Salix) Genomes Reveals Novel Gene Organization in Sex-Linked Regions.</title>
        <authorList>
            <person name="Hyden B."/>
            <person name="Feng K."/>
            <person name="Yates T.B."/>
            <person name="Jawdy S."/>
            <person name="Cereghino C."/>
            <person name="Smart L.B."/>
            <person name="Muchero W."/>
        </authorList>
    </citation>
    <scope>NUCLEOTIDE SEQUENCE</scope>
    <source>
        <tissue evidence="1">Shoot tip</tissue>
    </source>
</reference>
<sequence length="18" mass="2280">MDFKENYDLLCCTDYSRY</sequence>
<evidence type="ECO:0000313" key="1">
    <source>
        <dbReference type="EMBL" id="KAJ6744489.1"/>
    </source>
</evidence>
<evidence type="ECO:0000313" key="2">
    <source>
        <dbReference type="Proteomes" id="UP001151532"/>
    </source>
</evidence>
<protein>
    <submittedName>
        <fullName evidence="1">Uncharacterized protein</fullName>
    </submittedName>
</protein>
<accession>A0A9Q0V985</accession>
<organism evidence="1 2">
    <name type="scientific">Salix purpurea</name>
    <name type="common">Purple osier willow</name>
    <dbReference type="NCBI Taxonomy" id="77065"/>
    <lineage>
        <taxon>Eukaryota</taxon>
        <taxon>Viridiplantae</taxon>
        <taxon>Streptophyta</taxon>
        <taxon>Embryophyta</taxon>
        <taxon>Tracheophyta</taxon>
        <taxon>Spermatophyta</taxon>
        <taxon>Magnoliopsida</taxon>
        <taxon>eudicotyledons</taxon>
        <taxon>Gunneridae</taxon>
        <taxon>Pentapetalae</taxon>
        <taxon>rosids</taxon>
        <taxon>fabids</taxon>
        <taxon>Malpighiales</taxon>
        <taxon>Salicaceae</taxon>
        <taxon>Saliceae</taxon>
        <taxon>Salix</taxon>
    </lineage>
</organism>
<gene>
    <name evidence="1" type="ORF">OIU79_030760</name>
</gene>
<dbReference type="AlphaFoldDB" id="A0A9Q0V985"/>
<keyword evidence="2" id="KW-1185">Reference proteome</keyword>
<dbReference type="EMBL" id="JAPFFK010000009">
    <property type="protein sequence ID" value="KAJ6744489.1"/>
    <property type="molecule type" value="Genomic_DNA"/>
</dbReference>
<feature type="non-terminal residue" evidence="1">
    <location>
        <position position="18"/>
    </location>
</feature>